<dbReference type="PROSITE" id="PS50980">
    <property type="entry name" value="COA_CT_NTER"/>
    <property type="match status" value="1"/>
</dbReference>
<keyword evidence="3" id="KW-0436">Ligase</keyword>
<dbReference type="PANTHER" id="PTHR43842">
    <property type="entry name" value="PROPIONYL-COA CARBOXYLASE BETA CHAIN"/>
    <property type="match status" value="1"/>
</dbReference>
<dbReference type="GO" id="GO:0016874">
    <property type="term" value="F:ligase activity"/>
    <property type="evidence" value="ECO:0007669"/>
    <property type="project" value="UniProtKB-KW"/>
</dbReference>
<evidence type="ECO:0000313" key="3">
    <source>
        <dbReference type="EMBL" id="MFC3226259.1"/>
    </source>
</evidence>
<dbReference type="PROSITE" id="PS50989">
    <property type="entry name" value="COA_CT_CTER"/>
    <property type="match status" value="1"/>
</dbReference>
<evidence type="ECO:0000313" key="4">
    <source>
        <dbReference type="Proteomes" id="UP001595528"/>
    </source>
</evidence>
<evidence type="ECO:0000259" key="2">
    <source>
        <dbReference type="PROSITE" id="PS50989"/>
    </source>
</evidence>
<dbReference type="SUPFAM" id="SSF52096">
    <property type="entry name" value="ClpP/crotonase"/>
    <property type="match status" value="2"/>
</dbReference>
<dbReference type="InterPro" id="IPR051047">
    <property type="entry name" value="AccD/PCCB"/>
</dbReference>
<dbReference type="InterPro" id="IPR034733">
    <property type="entry name" value="AcCoA_carboxyl_beta"/>
</dbReference>
<sequence>MSAATTAQAEMRDLLDLLEAEQAQLADAARPDAVARQHRRAAMTARERIAALCDPGSFEELGGLVREAADARLDKPADGLVAGMARIDGRWVTVIAQDFTVQGGSSGVLGSEKIERAAKGAMRQGTPLVMLLDGGGHRIQTGQDSRHFALANPLFHDLARMSGWVPMVAAMLGAGFAGPTNYAGLADFVVMVRGQSCMGLAGPALVKAGTGEEIDIEALGGAAAQVDRNGLADLGVADEGEALDAVRRFLSYLPSNAQEPLPMTPAPAEDAARDAGLLDLVPANTRKAYDVRKVAALIADPDSLFEIKPTYARNAVTAFARLGGRPVGIIANQPMQMGGMLTSPACEKIAHFVAICDAYGLPLVYLIDVPGFSIGSAAEKSQLGRRSAKLIYELGHATVPRISLVLRKGYGLGYFAMCGGRSFDADAALAWPTAEICAMSIEGAVNVAYRKEIERSPDPEARRAELVAEMRARITPLGGAEGFGLDDVIDPRTTRARLIAVLERSPARRQNPMPPKFRSIVPI</sequence>
<dbReference type="EC" id="6.-.-.-" evidence="3"/>
<dbReference type="PANTHER" id="PTHR43842:SF2">
    <property type="entry name" value="PROPIONYL-COA CARBOXYLASE BETA CHAIN, MITOCHONDRIAL"/>
    <property type="match status" value="1"/>
</dbReference>
<name>A0ABV7KVW5_9PROT</name>
<dbReference type="Proteomes" id="UP001595528">
    <property type="component" value="Unassembled WGS sequence"/>
</dbReference>
<gene>
    <name evidence="3" type="ORF">ACFOGJ_03405</name>
</gene>
<accession>A0ABV7KVW5</accession>
<reference evidence="4" key="1">
    <citation type="journal article" date="2019" name="Int. J. Syst. Evol. Microbiol.">
        <title>The Global Catalogue of Microorganisms (GCM) 10K type strain sequencing project: providing services to taxonomists for standard genome sequencing and annotation.</title>
        <authorList>
            <consortium name="The Broad Institute Genomics Platform"/>
            <consortium name="The Broad Institute Genome Sequencing Center for Infectious Disease"/>
            <person name="Wu L."/>
            <person name="Ma J."/>
        </authorList>
    </citation>
    <scope>NUCLEOTIDE SEQUENCE [LARGE SCALE GENOMIC DNA]</scope>
    <source>
        <strain evidence="4">KCTC 42964</strain>
    </source>
</reference>
<dbReference type="InterPro" id="IPR011763">
    <property type="entry name" value="COA_CT_C"/>
</dbReference>
<dbReference type="EMBL" id="JBHRTR010000009">
    <property type="protein sequence ID" value="MFC3226259.1"/>
    <property type="molecule type" value="Genomic_DNA"/>
</dbReference>
<dbReference type="InterPro" id="IPR029045">
    <property type="entry name" value="ClpP/crotonase-like_dom_sf"/>
</dbReference>
<feature type="domain" description="CoA carboxyltransferase C-terminal" evidence="2">
    <location>
        <begin position="268"/>
        <end position="504"/>
    </location>
</feature>
<protein>
    <submittedName>
        <fullName evidence="3">Acyl-CoA carboxylase subunit beta</fullName>
        <ecNumber evidence="3">6.-.-.-</ecNumber>
    </submittedName>
</protein>
<comment type="caution">
    <text evidence="3">The sequence shown here is derived from an EMBL/GenBank/DDBJ whole genome shotgun (WGS) entry which is preliminary data.</text>
</comment>
<dbReference type="Gene3D" id="3.90.226.10">
    <property type="entry name" value="2-enoyl-CoA Hydratase, Chain A, domain 1"/>
    <property type="match status" value="2"/>
</dbReference>
<proteinExistence type="predicted"/>
<feature type="domain" description="CoA carboxyltransferase N-terminal" evidence="1">
    <location>
        <begin position="9"/>
        <end position="265"/>
    </location>
</feature>
<dbReference type="RefSeq" id="WP_379898142.1">
    <property type="nucleotide sequence ID" value="NZ_JBHRTR010000009.1"/>
</dbReference>
<dbReference type="InterPro" id="IPR011762">
    <property type="entry name" value="COA_CT_N"/>
</dbReference>
<keyword evidence="4" id="KW-1185">Reference proteome</keyword>
<evidence type="ECO:0000259" key="1">
    <source>
        <dbReference type="PROSITE" id="PS50980"/>
    </source>
</evidence>
<dbReference type="Pfam" id="PF01039">
    <property type="entry name" value="Carboxyl_trans"/>
    <property type="match status" value="1"/>
</dbReference>
<organism evidence="3 4">
    <name type="scientific">Marinibaculum pumilum</name>
    <dbReference type="NCBI Taxonomy" id="1766165"/>
    <lineage>
        <taxon>Bacteria</taxon>
        <taxon>Pseudomonadati</taxon>
        <taxon>Pseudomonadota</taxon>
        <taxon>Alphaproteobacteria</taxon>
        <taxon>Rhodospirillales</taxon>
        <taxon>Rhodospirillaceae</taxon>
        <taxon>Marinibaculum</taxon>
    </lineage>
</organism>